<comment type="caution">
    <text evidence="1">The sequence shown here is derived from an EMBL/GenBank/DDBJ whole genome shotgun (WGS) entry which is preliminary data.</text>
</comment>
<dbReference type="Proteomes" id="UP000775872">
    <property type="component" value="Unassembled WGS sequence"/>
</dbReference>
<dbReference type="GO" id="GO:0006629">
    <property type="term" value="P:lipid metabolic process"/>
    <property type="evidence" value="ECO:0007669"/>
    <property type="project" value="InterPro"/>
</dbReference>
<evidence type="ECO:0000313" key="1">
    <source>
        <dbReference type="EMBL" id="CAH0056153.1"/>
    </source>
</evidence>
<dbReference type="AlphaFoldDB" id="A0A9P0EQU2"/>
<reference evidence="1" key="1">
    <citation type="submission" date="2021-10" db="EMBL/GenBank/DDBJ databases">
        <authorList>
            <person name="Piombo E."/>
        </authorList>
    </citation>
    <scope>NUCLEOTIDE SEQUENCE</scope>
</reference>
<dbReference type="InterPro" id="IPR051057">
    <property type="entry name" value="PI-PLC_domain"/>
</dbReference>
<accession>A0A9P0EQU2</accession>
<dbReference type="PANTHER" id="PTHR13593">
    <property type="match status" value="1"/>
</dbReference>
<keyword evidence="2" id="KW-1185">Reference proteome</keyword>
<dbReference type="InterPro" id="IPR017946">
    <property type="entry name" value="PLC-like_Pdiesterase_TIM-brl"/>
</dbReference>
<protein>
    <submittedName>
        <fullName evidence="1">Uncharacterized protein</fullName>
    </submittedName>
</protein>
<evidence type="ECO:0000313" key="2">
    <source>
        <dbReference type="Proteomes" id="UP000775872"/>
    </source>
</evidence>
<gene>
    <name evidence="1" type="ORF">CSOL1703_00006089</name>
</gene>
<dbReference type="GO" id="GO:0008081">
    <property type="term" value="F:phosphoric diester hydrolase activity"/>
    <property type="evidence" value="ECO:0007669"/>
    <property type="project" value="InterPro"/>
</dbReference>
<organism evidence="1 2">
    <name type="scientific">Clonostachys solani</name>
    <dbReference type="NCBI Taxonomy" id="160281"/>
    <lineage>
        <taxon>Eukaryota</taxon>
        <taxon>Fungi</taxon>
        <taxon>Dikarya</taxon>
        <taxon>Ascomycota</taxon>
        <taxon>Pezizomycotina</taxon>
        <taxon>Sordariomycetes</taxon>
        <taxon>Hypocreomycetidae</taxon>
        <taxon>Hypocreales</taxon>
        <taxon>Bionectriaceae</taxon>
        <taxon>Clonostachys</taxon>
    </lineage>
</organism>
<dbReference type="InterPro" id="IPR023393">
    <property type="entry name" value="START-like_dom_sf"/>
</dbReference>
<dbReference type="SUPFAM" id="SSF51695">
    <property type="entry name" value="PLC-like phosphodiesterases"/>
    <property type="match status" value="1"/>
</dbReference>
<proteinExistence type="predicted"/>
<name>A0A9P0EQU2_9HYPO</name>
<sequence>MAPSHSTRWMQTHRQALGKTPLRDICLPSSHDSGTYRLEFGTTGGGKGTVLTQTKTIFEQLELGVRRFDIRPTLANNPAQGSNPKFSWNCGHYTPEGADKVGWQGGSCAPIDEVVGHINRFTENNAELIIVDITHVMSLLITDLLVISPAHSLPTPSESWDVLFYILKGINCLFPMSRVGGDNGKPLQDYTLDTFIGDGKAAVVVIIEGDKYRESLIGHGFWPQTTPKGEPSLAVKEMPVTRMQGTFEAITSLVLPGTAVLNLAAKRQEERFPWLLQDIARDRLEVSAILMDKIENADLLTFCLAVTLCRKRSGDEIIIVYGGSLVPSSSSAYASVRSAIDQRNGITASNSLFSDTWHGLPKSCAVFYRQDDIIKGRWAREGASLRFDVDIVSAHYGGKDILDRRMYYKLLRALCADESITVNNQSMVGTDKRDPKPGVEKECIIKYRAGSQTETKPFKEYTSIQFSRRYVQLMFKTSYTNKERGQVLSADEIEGWFAPVSGDLQLGGRYQAQGKAGGTIEEYNPLESYRLGWESRSGPVPSRLKLTHLVPASDHWDTFGAGAAGVGWDTAYLHKITFGDDWFNEQPGKDFLKACSQSTTFYVPSSSKMG</sequence>
<dbReference type="EMBL" id="CABFOC020000063">
    <property type="protein sequence ID" value="CAH0056153.1"/>
    <property type="molecule type" value="Genomic_DNA"/>
</dbReference>
<dbReference type="OrthoDB" id="1046782at2759"/>
<dbReference type="Gene3D" id="3.20.20.190">
    <property type="entry name" value="Phosphatidylinositol (PI) phosphodiesterase"/>
    <property type="match status" value="1"/>
</dbReference>
<dbReference type="PANTHER" id="PTHR13593:SF143">
    <property type="entry name" value="PHOSPHATIDYLINOSITOL-SPECIFIC PHOSPHOLIPASE C X DOMAIN-CONTAINING PROTEIN"/>
    <property type="match status" value="1"/>
</dbReference>
<dbReference type="SUPFAM" id="SSF55961">
    <property type="entry name" value="Bet v1-like"/>
    <property type="match status" value="1"/>
</dbReference>
<dbReference type="Gene3D" id="3.30.530.20">
    <property type="match status" value="1"/>
</dbReference>